<evidence type="ECO:0000313" key="2">
    <source>
        <dbReference type="Proteomes" id="UP001196413"/>
    </source>
</evidence>
<evidence type="ECO:0000313" key="1">
    <source>
        <dbReference type="EMBL" id="KAJ1365861.1"/>
    </source>
</evidence>
<proteinExistence type="predicted"/>
<accession>A0AAD5QXW7</accession>
<dbReference type="Proteomes" id="UP001196413">
    <property type="component" value="Unassembled WGS sequence"/>
</dbReference>
<sequence length="73" mass="8506">MALIVRNGSNTLKCSNTLSDVIFEKHWKAVIHRSICDYFFDAQKKAASPEMCCRYYQLHIIMLLTFTTIKSIF</sequence>
<dbReference type="EMBL" id="JAHQIW010005375">
    <property type="protein sequence ID" value="KAJ1365861.1"/>
    <property type="molecule type" value="Genomic_DNA"/>
</dbReference>
<reference evidence="1" key="1">
    <citation type="submission" date="2021-06" db="EMBL/GenBank/DDBJ databases">
        <title>Parelaphostrongylus tenuis whole genome reference sequence.</title>
        <authorList>
            <person name="Garwood T.J."/>
            <person name="Larsen P.A."/>
            <person name="Fountain-Jones N.M."/>
            <person name="Garbe J.R."/>
            <person name="Macchietto M.G."/>
            <person name="Kania S.A."/>
            <person name="Gerhold R.W."/>
            <person name="Richards J.E."/>
            <person name="Wolf T.M."/>
        </authorList>
    </citation>
    <scope>NUCLEOTIDE SEQUENCE</scope>
    <source>
        <strain evidence="1">MNPRO001-30</strain>
        <tissue evidence="1">Meninges</tissue>
    </source>
</reference>
<gene>
    <name evidence="1" type="ORF">KIN20_026319</name>
</gene>
<keyword evidence="2" id="KW-1185">Reference proteome</keyword>
<comment type="caution">
    <text evidence="1">The sequence shown here is derived from an EMBL/GenBank/DDBJ whole genome shotgun (WGS) entry which is preliminary data.</text>
</comment>
<organism evidence="1 2">
    <name type="scientific">Parelaphostrongylus tenuis</name>
    <name type="common">Meningeal worm</name>
    <dbReference type="NCBI Taxonomy" id="148309"/>
    <lineage>
        <taxon>Eukaryota</taxon>
        <taxon>Metazoa</taxon>
        <taxon>Ecdysozoa</taxon>
        <taxon>Nematoda</taxon>
        <taxon>Chromadorea</taxon>
        <taxon>Rhabditida</taxon>
        <taxon>Rhabditina</taxon>
        <taxon>Rhabditomorpha</taxon>
        <taxon>Strongyloidea</taxon>
        <taxon>Metastrongylidae</taxon>
        <taxon>Parelaphostrongylus</taxon>
    </lineage>
</organism>
<protein>
    <submittedName>
        <fullName evidence="1">Uncharacterized protein</fullName>
    </submittedName>
</protein>
<name>A0AAD5QXW7_PARTN</name>
<dbReference type="AlphaFoldDB" id="A0AAD5QXW7"/>